<sequence length="72" mass="8022">MGTISNAVDSIDFDHGSTSCALLVIAAIHKWNADSHRERCVQYGSPFTLLKARSTYQPSSLWRWAVLKLSRG</sequence>
<protein>
    <submittedName>
        <fullName evidence="1">Uncharacterized protein</fullName>
    </submittedName>
</protein>
<dbReference type="AlphaFoldDB" id="A0A4Y7TL82"/>
<proteinExistence type="predicted"/>
<organism evidence="1 2">
    <name type="scientific">Coprinellus micaceus</name>
    <name type="common">Glistening ink-cap mushroom</name>
    <name type="synonym">Coprinus micaceus</name>
    <dbReference type="NCBI Taxonomy" id="71717"/>
    <lineage>
        <taxon>Eukaryota</taxon>
        <taxon>Fungi</taxon>
        <taxon>Dikarya</taxon>
        <taxon>Basidiomycota</taxon>
        <taxon>Agaricomycotina</taxon>
        <taxon>Agaricomycetes</taxon>
        <taxon>Agaricomycetidae</taxon>
        <taxon>Agaricales</taxon>
        <taxon>Agaricineae</taxon>
        <taxon>Psathyrellaceae</taxon>
        <taxon>Coprinellus</taxon>
    </lineage>
</organism>
<accession>A0A4Y7TL82</accession>
<evidence type="ECO:0000313" key="1">
    <source>
        <dbReference type="EMBL" id="TEB34933.1"/>
    </source>
</evidence>
<gene>
    <name evidence="1" type="ORF">FA13DRAFT_1728725</name>
</gene>
<keyword evidence="2" id="KW-1185">Reference proteome</keyword>
<dbReference type="EMBL" id="QPFP01000008">
    <property type="protein sequence ID" value="TEB34933.1"/>
    <property type="molecule type" value="Genomic_DNA"/>
</dbReference>
<dbReference type="Proteomes" id="UP000298030">
    <property type="component" value="Unassembled WGS sequence"/>
</dbReference>
<comment type="caution">
    <text evidence="1">The sequence shown here is derived from an EMBL/GenBank/DDBJ whole genome shotgun (WGS) entry which is preliminary data.</text>
</comment>
<reference evidence="1 2" key="1">
    <citation type="journal article" date="2019" name="Nat. Ecol. Evol.">
        <title>Megaphylogeny resolves global patterns of mushroom evolution.</title>
        <authorList>
            <person name="Varga T."/>
            <person name="Krizsan K."/>
            <person name="Foldi C."/>
            <person name="Dima B."/>
            <person name="Sanchez-Garcia M."/>
            <person name="Sanchez-Ramirez S."/>
            <person name="Szollosi G.J."/>
            <person name="Szarkandi J.G."/>
            <person name="Papp V."/>
            <person name="Albert L."/>
            <person name="Andreopoulos W."/>
            <person name="Angelini C."/>
            <person name="Antonin V."/>
            <person name="Barry K.W."/>
            <person name="Bougher N.L."/>
            <person name="Buchanan P."/>
            <person name="Buyck B."/>
            <person name="Bense V."/>
            <person name="Catcheside P."/>
            <person name="Chovatia M."/>
            <person name="Cooper J."/>
            <person name="Damon W."/>
            <person name="Desjardin D."/>
            <person name="Finy P."/>
            <person name="Geml J."/>
            <person name="Haridas S."/>
            <person name="Hughes K."/>
            <person name="Justo A."/>
            <person name="Karasinski D."/>
            <person name="Kautmanova I."/>
            <person name="Kiss B."/>
            <person name="Kocsube S."/>
            <person name="Kotiranta H."/>
            <person name="LaButti K.M."/>
            <person name="Lechner B.E."/>
            <person name="Liimatainen K."/>
            <person name="Lipzen A."/>
            <person name="Lukacs Z."/>
            <person name="Mihaltcheva S."/>
            <person name="Morgado L.N."/>
            <person name="Niskanen T."/>
            <person name="Noordeloos M.E."/>
            <person name="Ohm R.A."/>
            <person name="Ortiz-Santana B."/>
            <person name="Ovrebo C."/>
            <person name="Racz N."/>
            <person name="Riley R."/>
            <person name="Savchenko A."/>
            <person name="Shiryaev A."/>
            <person name="Soop K."/>
            <person name="Spirin V."/>
            <person name="Szebenyi C."/>
            <person name="Tomsovsky M."/>
            <person name="Tulloss R.E."/>
            <person name="Uehling J."/>
            <person name="Grigoriev I.V."/>
            <person name="Vagvolgyi C."/>
            <person name="Papp T."/>
            <person name="Martin F.M."/>
            <person name="Miettinen O."/>
            <person name="Hibbett D.S."/>
            <person name="Nagy L.G."/>
        </authorList>
    </citation>
    <scope>NUCLEOTIDE SEQUENCE [LARGE SCALE GENOMIC DNA]</scope>
    <source>
        <strain evidence="1 2">FP101781</strain>
    </source>
</reference>
<name>A0A4Y7TL82_COPMI</name>
<evidence type="ECO:0000313" key="2">
    <source>
        <dbReference type="Proteomes" id="UP000298030"/>
    </source>
</evidence>